<reference evidence="1 2" key="1">
    <citation type="journal article" date="2010" name="Nature">
        <title>Genome sequencing and analysis of the model grass Brachypodium distachyon.</title>
        <authorList>
            <consortium name="International Brachypodium Initiative"/>
        </authorList>
    </citation>
    <scope>NUCLEOTIDE SEQUENCE [LARGE SCALE GENOMIC DNA]</scope>
    <source>
        <strain evidence="1 2">Bd21</strain>
    </source>
</reference>
<reference evidence="2" key="3">
    <citation type="submission" date="2018-08" db="UniProtKB">
        <authorList>
            <consortium name="EnsemblPlants"/>
        </authorList>
    </citation>
    <scope>IDENTIFICATION</scope>
    <source>
        <strain evidence="2">cv. Bd21</strain>
    </source>
</reference>
<keyword evidence="3" id="KW-1185">Reference proteome</keyword>
<organism evidence="1">
    <name type="scientific">Brachypodium distachyon</name>
    <name type="common">Purple false brome</name>
    <name type="synonym">Trachynia distachya</name>
    <dbReference type="NCBI Taxonomy" id="15368"/>
    <lineage>
        <taxon>Eukaryota</taxon>
        <taxon>Viridiplantae</taxon>
        <taxon>Streptophyta</taxon>
        <taxon>Embryophyta</taxon>
        <taxon>Tracheophyta</taxon>
        <taxon>Spermatophyta</taxon>
        <taxon>Magnoliopsida</taxon>
        <taxon>Liliopsida</taxon>
        <taxon>Poales</taxon>
        <taxon>Poaceae</taxon>
        <taxon>BOP clade</taxon>
        <taxon>Pooideae</taxon>
        <taxon>Stipodae</taxon>
        <taxon>Brachypodieae</taxon>
        <taxon>Brachypodium</taxon>
    </lineage>
</organism>
<proteinExistence type="predicted"/>
<dbReference type="Gramene" id="PNT65478">
    <property type="protein sequence ID" value="PNT65478"/>
    <property type="gene ID" value="BRADI_4g43107v3"/>
</dbReference>
<dbReference type="Proteomes" id="UP000008810">
    <property type="component" value="Chromosome 4"/>
</dbReference>
<dbReference type="OrthoDB" id="675438at2759"/>
<dbReference type="EMBL" id="CM000883">
    <property type="protein sequence ID" value="PNT65478.1"/>
    <property type="molecule type" value="Genomic_DNA"/>
</dbReference>
<dbReference type="AlphaFoldDB" id="A0A2K2CTX9"/>
<feature type="non-terminal residue" evidence="1">
    <location>
        <position position="1"/>
    </location>
</feature>
<reference evidence="1" key="2">
    <citation type="submission" date="2017-06" db="EMBL/GenBank/DDBJ databases">
        <title>WGS assembly of Brachypodium distachyon.</title>
        <authorList>
            <consortium name="The International Brachypodium Initiative"/>
            <person name="Lucas S."/>
            <person name="Harmon-Smith M."/>
            <person name="Lail K."/>
            <person name="Tice H."/>
            <person name="Grimwood J."/>
            <person name="Bruce D."/>
            <person name="Barry K."/>
            <person name="Shu S."/>
            <person name="Lindquist E."/>
            <person name="Wang M."/>
            <person name="Pitluck S."/>
            <person name="Vogel J.P."/>
            <person name="Garvin D.F."/>
            <person name="Mockler T.C."/>
            <person name="Schmutz J."/>
            <person name="Rokhsar D."/>
            <person name="Bevan M.W."/>
        </authorList>
    </citation>
    <scope>NUCLEOTIDE SEQUENCE</scope>
    <source>
        <strain evidence="1">Bd21</strain>
    </source>
</reference>
<gene>
    <name evidence="1" type="ORF">BRADI_4g43107v3</name>
</gene>
<accession>A0A2K2CTX9</accession>
<dbReference type="EnsemblPlants" id="PNT65478">
    <property type="protein sequence ID" value="PNT65478"/>
    <property type="gene ID" value="BRADI_4g43107v3"/>
</dbReference>
<dbReference type="InParanoid" id="A0A2K2CTX9"/>
<evidence type="ECO:0000313" key="2">
    <source>
        <dbReference type="EnsemblPlants" id="PNT65478"/>
    </source>
</evidence>
<evidence type="ECO:0000313" key="3">
    <source>
        <dbReference type="Proteomes" id="UP000008810"/>
    </source>
</evidence>
<evidence type="ECO:0000313" key="1">
    <source>
        <dbReference type="EMBL" id="PNT65478.1"/>
    </source>
</evidence>
<name>A0A2K2CTX9_BRADI</name>
<protein>
    <submittedName>
        <fullName evidence="1 2">Uncharacterized protein</fullName>
    </submittedName>
</protein>
<sequence>YLLLIVWPDGGDLHDIVSSARRDFHHPFFIEVVIICCWNIWKQRNDFIFDGVVPSFRRWEYGFKEDLTLLMHRVKPVVADALKSWMRSLL</sequence>
<dbReference type="FunCoup" id="A0A2K2CTX9">
    <property type="interactions" value="319"/>
</dbReference>